<evidence type="ECO:0000313" key="2">
    <source>
        <dbReference type="Proteomes" id="UP001050691"/>
    </source>
</evidence>
<reference evidence="1" key="1">
    <citation type="submission" date="2021-10" db="EMBL/GenBank/DDBJ databases">
        <title>De novo Genome Assembly of Clathrus columnatus (Basidiomycota, Fungi) Using Illumina and Nanopore Sequence Data.</title>
        <authorList>
            <person name="Ogiso-Tanaka E."/>
            <person name="Itagaki H."/>
            <person name="Hosoya T."/>
            <person name="Hosaka K."/>
        </authorList>
    </citation>
    <scope>NUCLEOTIDE SEQUENCE</scope>
    <source>
        <strain evidence="1">MO-923</strain>
    </source>
</reference>
<protein>
    <submittedName>
        <fullName evidence="1">Uncharacterized protein</fullName>
    </submittedName>
</protein>
<proteinExistence type="predicted"/>
<accession>A0AAV5A5Y7</accession>
<gene>
    <name evidence="1" type="ORF">Clacol_002863</name>
</gene>
<dbReference type="Proteomes" id="UP001050691">
    <property type="component" value="Unassembled WGS sequence"/>
</dbReference>
<name>A0AAV5A5Y7_9AGAM</name>
<sequence>MSTLTGPNTYPSSSSEQFLAYNNTTVETSTTSPQMSPISNPDFSPYSAIEQYEETSSAYAEEGLSRYPPQVAYSLFHYYYHFLVSLTLFKFSDYSDYSHVSFQNDSHSNSLELVHSYRRIPIIADDLDYMNSPSSSSQKKKITGQLTATRQQLTAKFECIAW</sequence>
<keyword evidence="2" id="KW-1185">Reference proteome</keyword>
<comment type="caution">
    <text evidence="1">The sequence shown here is derived from an EMBL/GenBank/DDBJ whole genome shotgun (WGS) entry which is preliminary data.</text>
</comment>
<organism evidence="1 2">
    <name type="scientific">Clathrus columnatus</name>
    <dbReference type="NCBI Taxonomy" id="1419009"/>
    <lineage>
        <taxon>Eukaryota</taxon>
        <taxon>Fungi</taxon>
        <taxon>Dikarya</taxon>
        <taxon>Basidiomycota</taxon>
        <taxon>Agaricomycotina</taxon>
        <taxon>Agaricomycetes</taxon>
        <taxon>Phallomycetidae</taxon>
        <taxon>Phallales</taxon>
        <taxon>Clathraceae</taxon>
        <taxon>Clathrus</taxon>
    </lineage>
</organism>
<dbReference type="AlphaFoldDB" id="A0AAV5A5Y7"/>
<dbReference type="EMBL" id="BPWL01000003">
    <property type="protein sequence ID" value="GJJ08644.1"/>
    <property type="molecule type" value="Genomic_DNA"/>
</dbReference>
<evidence type="ECO:0000313" key="1">
    <source>
        <dbReference type="EMBL" id="GJJ08644.1"/>
    </source>
</evidence>